<evidence type="ECO:0000313" key="3">
    <source>
        <dbReference type="Proteomes" id="UP001138802"/>
    </source>
</evidence>
<feature type="transmembrane region" description="Helical" evidence="1">
    <location>
        <begin position="41"/>
        <end position="60"/>
    </location>
</feature>
<reference evidence="2 3" key="1">
    <citation type="journal article" date="2020" name="Microorganisms">
        <title>Osmotic Adaptation and Compatible Solute Biosynthesis of Phototrophic Bacteria as Revealed from Genome Analyses.</title>
        <authorList>
            <person name="Imhoff J.F."/>
            <person name="Rahn T."/>
            <person name="Kunzel S."/>
            <person name="Keller A."/>
            <person name="Neulinger S.C."/>
        </authorList>
    </citation>
    <scope>NUCLEOTIDE SEQUENCE [LARGE SCALE GENOMIC DNA]</scope>
    <source>
        <strain evidence="2 3">DSM 21303</strain>
    </source>
</reference>
<feature type="transmembrane region" description="Helical" evidence="1">
    <location>
        <begin position="12"/>
        <end position="29"/>
    </location>
</feature>
<keyword evidence="3" id="KW-1185">Reference proteome</keyword>
<feature type="transmembrane region" description="Helical" evidence="1">
    <location>
        <begin position="66"/>
        <end position="82"/>
    </location>
</feature>
<comment type="caution">
    <text evidence="2">The sequence shown here is derived from an EMBL/GenBank/DDBJ whole genome shotgun (WGS) entry which is preliminary data.</text>
</comment>
<gene>
    <name evidence="2" type="ORF">CKO25_14935</name>
</gene>
<dbReference type="EMBL" id="NRSD01000017">
    <property type="protein sequence ID" value="MBK1645919.1"/>
    <property type="molecule type" value="Genomic_DNA"/>
</dbReference>
<dbReference type="Proteomes" id="UP001138802">
    <property type="component" value="Unassembled WGS sequence"/>
</dbReference>
<evidence type="ECO:0000313" key="2">
    <source>
        <dbReference type="EMBL" id="MBK1645919.1"/>
    </source>
</evidence>
<organism evidence="2 3">
    <name type="scientific">Thiocapsa imhoffii</name>
    <dbReference type="NCBI Taxonomy" id="382777"/>
    <lineage>
        <taxon>Bacteria</taxon>
        <taxon>Pseudomonadati</taxon>
        <taxon>Pseudomonadota</taxon>
        <taxon>Gammaproteobacteria</taxon>
        <taxon>Chromatiales</taxon>
        <taxon>Chromatiaceae</taxon>
        <taxon>Thiocapsa</taxon>
    </lineage>
</organism>
<evidence type="ECO:0000256" key="1">
    <source>
        <dbReference type="SAM" id="Phobius"/>
    </source>
</evidence>
<dbReference type="AlphaFoldDB" id="A0A9X1B9G0"/>
<keyword evidence="1" id="KW-0472">Membrane</keyword>
<protein>
    <submittedName>
        <fullName evidence="2">Uncharacterized protein</fullName>
    </submittedName>
</protein>
<dbReference type="RefSeq" id="WP_200388732.1">
    <property type="nucleotide sequence ID" value="NZ_NRSD01000017.1"/>
</dbReference>
<accession>A0A9X1B9G0</accession>
<keyword evidence="1" id="KW-1133">Transmembrane helix</keyword>
<keyword evidence="1" id="KW-0812">Transmembrane</keyword>
<proteinExistence type="predicted"/>
<feature type="transmembrane region" description="Helical" evidence="1">
    <location>
        <begin position="94"/>
        <end position="114"/>
    </location>
</feature>
<sequence>MGERHAQQDIWVFVTLCLGFALSFVVSVVPHYNGSYRLEPLLLAAWLLPYGILAVLVYFMRGPVRWRAVAVVILLQVCATWLQRGVFDPQGGALAYGIALLTAIGLLLMVPQLLGRWDEGPLAPLFRRYLRAS</sequence>
<name>A0A9X1B9G0_9GAMM</name>